<comment type="caution">
    <text evidence="9">The sequence shown here is derived from an EMBL/GenBank/DDBJ whole genome shotgun (WGS) entry which is preliminary data.</text>
</comment>
<reference evidence="9 10" key="1">
    <citation type="submission" date="2016-12" db="EMBL/GenBank/DDBJ databases">
        <title>The genomes of Aspergillus section Nigri reveals drivers in fungal speciation.</title>
        <authorList>
            <consortium name="DOE Joint Genome Institute"/>
            <person name="Vesth T.C."/>
            <person name="Nybo J."/>
            <person name="Theobald S."/>
            <person name="Brandl J."/>
            <person name="Frisvad J.C."/>
            <person name="Nielsen K.F."/>
            <person name="Lyhne E.K."/>
            <person name="Kogle M.E."/>
            <person name="Kuo A."/>
            <person name="Riley R."/>
            <person name="Clum A."/>
            <person name="Nolan M."/>
            <person name="Lipzen A."/>
            <person name="Salamov A."/>
            <person name="Henrissat B."/>
            <person name="Wiebenga A."/>
            <person name="De Vries R.P."/>
            <person name="Grigoriev I.V."/>
            <person name="Mortensen U.H."/>
            <person name="Andersen M.R."/>
            <person name="Baker S.E."/>
        </authorList>
    </citation>
    <scope>NUCLEOTIDE SEQUENCE [LARGE SCALE GENOMIC DNA]</scope>
    <source>
        <strain evidence="9 10">CBS 115572</strain>
    </source>
</reference>
<dbReference type="EMBL" id="MSFK01000028">
    <property type="protein sequence ID" value="PWY76060.1"/>
    <property type="molecule type" value="Genomic_DNA"/>
</dbReference>
<dbReference type="GO" id="GO:0019748">
    <property type="term" value="P:secondary metabolic process"/>
    <property type="evidence" value="ECO:0007669"/>
    <property type="project" value="UniProtKB-ARBA"/>
</dbReference>
<gene>
    <name evidence="9" type="ORF">BO94DRAFT_588915</name>
</gene>
<dbReference type="PANTHER" id="PTHR46206">
    <property type="entry name" value="CYTOCHROME P450"/>
    <property type="match status" value="1"/>
</dbReference>
<dbReference type="SUPFAM" id="SSF48264">
    <property type="entry name" value="Cytochrome P450"/>
    <property type="match status" value="1"/>
</dbReference>
<evidence type="ECO:0000256" key="4">
    <source>
        <dbReference type="ARBA" id="ARBA00023002"/>
    </source>
</evidence>
<dbReference type="CDD" id="cd11041">
    <property type="entry name" value="CYP503A1-like"/>
    <property type="match status" value="1"/>
</dbReference>
<feature type="signal peptide" evidence="8">
    <location>
        <begin position="1"/>
        <end position="16"/>
    </location>
</feature>
<keyword evidence="6" id="KW-0503">Monooxygenase</keyword>
<dbReference type="InterPro" id="IPR002403">
    <property type="entry name" value="Cyt_P450_E_grp-IV"/>
</dbReference>
<evidence type="ECO:0000256" key="6">
    <source>
        <dbReference type="ARBA" id="ARBA00023033"/>
    </source>
</evidence>
<dbReference type="PRINTS" id="PR00385">
    <property type="entry name" value="P450"/>
</dbReference>
<dbReference type="OrthoDB" id="1844152at2759"/>
<evidence type="ECO:0000313" key="10">
    <source>
        <dbReference type="Proteomes" id="UP000246702"/>
    </source>
</evidence>
<organism evidence="9 10">
    <name type="scientific">Aspergillus sclerotioniger CBS 115572</name>
    <dbReference type="NCBI Taxonomy" id="1450535"/>
    <lineage>
        <taxon>Eukaryota</taxon>
        <taxon>Fungi</taxon>
        <taxon>Dikarya</taxon>
        <taxon>Ascomycota</taxon>
        <taxon>Pezizomycotina</taxon>
        <taxon>Eurotiomycetes</taxon>
        <taxon>Eurotiomycetidae</taxon>
        <taxon>Eurotiales</taxon>
        <taxon>Aspergillaceae</taxon>
        <taxon>Aspergillus</taxon>
        <taxon>Aspergillus subgen. Circumdati</taxon>
    </lineage>
</organism>
<dbReference type="GeneID" id="37118058"/>
<dbReference type="PRINTS" id="PR00465">
    <property type="entry name" value="EP450IV"/>
</dbReference>
<dbReference type="GO" id="GO:0016705">
    <property type="term" value="F:oxidoreductase activity, acting on paired donors, with incorporation or reduction of molecular oxygen"/>
    <property type="evidence" value="ECO:0007669"/>
    <property type="project" value="InterPro"/>
</dbReference>
<comment type="similarity">
    <text evidence="2">Belongs to the cytochrome P450 family.</text>
</comment>
<dbReference type="Pfam" id="PF00067">
    <property type="entry name" value="p450"/>
    <property type="match status" value="1"/>
</dbReference>
<keyword evidence="4" id="KW-0560">Oxidoreductase</keyword>
<evidence type="ECO:0000256" key="5">
    <source>
        <dbReference type="ARBA" id="ARBA00023004"/>
    </source>
</evidence>
<evidence type="ECO:0000256" key="3">
    <source>
        <dbReference type="ARBA" id="ARBA00022723"/>
    </source>
</evidence>
<protein>
    <submittedName>
        <fullName evidence="9">Cytochrome P450</fullName>
    </submittedName>
</protein>
<comment type="cofactor">
    <cofactor evidence="1 7">
        <name>heme</name>
        <dbReference type="ChEBI" id="CHEBI:30413"/>
    </cofactor>
</comment>
<sequence length="503" mass="57509">MTWMLYFSLTLAAGLALHAFVSNLVLRRQRGLPHIPVVKFDENDTQASYITRTKEIMHRGYVEYNKRGIAFRIRNPVDEGSPQVIMPKKYLDEVKSASEDHLSFPLYSIQAFLLKYSGSVLPSAAATHVTRIDLNKNLGELVEPMRDECLETFKTVIPECPEWTSLKPWDTFFPVISRITGRVLVGPKLCCHPEWIQLTIANTTGIMKSAMGIRASYSARWQWLAPWTYSGRKDLLTLRKRATEMIEPLYHERTSDRLAASPDMHRDAVQWLIDGHQNGKTITPAEIADGLLFLYTAGIHTTSTTVVSIMYDLIAHSAFIPELLQEIRQVQAESPGWSKQSLAKLRKLDSFMKESQRLHPVGLVTGQRSTVKPYTFNDGLHLPANTFLMFPTYEFTHDADTYPQPEKFDPLRFYRMRTEGDAAKFHFASVSNDSTNFGAGFHACPGRFFVAHELKIILSELLLQYEFKFAEGTERPPDQYHDINVIPNQQAQLLVRRRPRDEL</sequence>
<dbReference type="STRING" id="1450535.A0A317VVW5"/>
<keyword evidence="8" id="KW-0732">Signal</keyword>
<dbReference type="GO" id="GO:0004497">
    <property type="term" value="F:monooxygenase activity"/>
    <property type="evidence" value="ECO:0007669"/>
    <property type="project" value="UniProtKB-KW"/>
</dbReference>
<dbReference type="GO" id="GO:0005506">
    <property type="term" value="F:iron ion binding"/>
    <property type="evidence" value="ECO:0007669"/>
    <property type="project" value="InterPro"/>
</dbReference>
<keyword evidence="7" id="KW-0349">Heme</keyword>
<keyword evidence="5 7" id="KW-0408">Iron</keyword>
<keyword evidence="3 7" id="KW-0479">Metal-binding</keyword>
<dbReference type="Proteomes" id="UP000246702">
    <property type="component" value="Unassembled WGS sequence"/>
</dbReference>
<dbReference type="Gene3D" id="1.10.630.10">
    <property type="entry name" value="Cytochrome P450"/>
    <property type="match status" value="1"/>
</dbReference>
<dbReference type="GO" id="GO:0020037">
    <property type="term" value="F:heme binding"/>
    <property type="evidence" value="ECO:0007669"/>
    <property type="project" value="InterPro"/>
</dbReference>
<evidence type="ECO:0000313" key="9">
    <source>
        <dbReference type="EMBL" id="PWY76060.1"/>
    </source>
</evidence>
<evidence type="ECO:0000256" key="2">
    <source>
        <dbReference type="ARBA" id="ARBA00010617"/>
    </source>
</evidence>
<accession>A0A317VVW5</accession>
<dbReference type="InterPro" id="IPR001128">
    <property type="entry name" value="Cyt_P450"/>
</dbReference>
<dbReference type="PANTHER" id="PTHR46206:SF6">
    <property type="entry name" value="CYTOCHROME P450 MONOOXYGENASE AN1598-RELATED"/>
    <property type="match status" value="1"/>
</dbReference>
<evidence type="ECO:0000256" key="7">
    <source>
        <dbReference type="PIRSR" id="PIRSR602403-1"/>
    </source>
</evidence>
<name>A0A317VVW5_9EURO</name>
<feature type="chain" id="PRO_5016388500" evidence="8">
    <location>
        <begin position="17"/>
        <end position="503"/>
    </location>
</feature>
<dbReference type="InterPro" id="IPR036396">
    <property type="entry name" value="Cyt_P450_sf"/>
</dbReference>
<proteinExistence type="inferred from homology"/>
<dbReference type="AlphaFoldDB" id="A0A317VVW5"/>
<evidence type="ECO:0000256" key="8">
    <source>
        <dbReference type="SAM" id="SignalP"/>
    </source>
</evidence>
<evidence type="ECO:0000256" key="1">
    <source>
        <dbReference type="ARBA" id="ARBA00001971"/>
    </source>
</evidence>
<feature type="binding site" description="axial binding residue" evidence="7">
    <location>
        <position position="444"/>
    </location>
    <ligand>
        <name>heme</name>
        <dbReference type="ChEBI" id="CHEBI:30413"/>
    </ligand>
    <ligandPart>
        <name>Fe</name>
        <dbReference type="ChEBI" id="CHEBI:18248"/>
    </ligandPart>
</feature>
<dbReference type="RefSeq" id="XP_025464057.1">
    <property type="nucleotide sequence ID" value="XM_025615915.1"/>
</dbReference>
<keyword evidence="10" id="KW-1185">Reference proteome</keyword>